<accession>A0A139IR77</accession>
<organism evidence="6 7">
    <name type="scientific">Pseudocercospora musae</name>
    <dbReference type="NCBI Taxonomy" id="113226"/>
    <lineage>
        <taxon>Eukaryota</taxon>
        <taxon>Fungi</taxon>
        <taxon>Dikarya</taxon>
        <taxon>Ascomycota</taxon>
        <taxon>Pezizomycotina</taxon>
        <taxon>Dothideomycetes</taxon>
        <taxon>Dothideomycetidae</taxon>
        <taxon>Mycosphaerellales</taxon>
        <taxon>Mycosphaerellaceae</taxon>
        <taxon>Pseudocercospora</taxon>
    </lineage>
</organism>
<keyword evidence="4" id="KW-0732">Signal</keyword>
<dbReference type="Proteomes" id="UP000073492">
    <property type="component" value="Unassembled WGS sequence"/>
</dbReference>
<dbReference type="GO" id="GO:0004190">
    <property type="term" value="F:aspartic-type endopeptidase activity"/>
    <property type="evidence" value="ECO:0007669"/>
    <property type="project" value="InterPro"/>
</dbReference>
<reference evidence="6 7" key="1">
    <citation type="submission" date="2015-07" db="EMBL/GenBank/DDBJ databases">
        <title>Comparative genomics of the Sigatoka disease complex on banana suggests a link between parallel evolutionary changes in Pseudocercospora fijiensis and Pseudocercospora eumusae and increased virulence on the banana host.</title>
        <authorList>
            <person name="Chang T.-C."/>
            <person name="Salvucci A."/>
            <person name="Crous P.W."/>
            <person name="Stergiopoulos I."/>
        </authorList>
    </citation>
    <scope>NUCLEOTIDE SEQUENCE [LARGE SCALE GENOMIC DNA]</scope>
    <source>
        <strain evidence="6 7">CBS 116634</strain>
    </source>
</reference>
<evidence type="ECO:0000313" key="7">
    <source>
        <dbReference type="Proteomes" id="UP000073492"/>
    </source>
</evidence>
<feature type="signal peptide" evidence="4">
    <location>
        <begin position="1"/>
        <end position="34"/>
    </location>
</feature>
<proteinExistence type="inferred from homology"/>
<dbReference type="Gene3D" id="2.40.70.10">
    <property type="entry name" value="Acid Proteases"/>
    <property type="match status" value="2"/>
</dbReference>
<keyword evidence="7" id="KW-1185">Reference proteome</keyword>
<feature type="compositionally biased region" description="Polar residues" evidence="2">
    <location>
        <begin position="507"/>
        <end position="528"/>
    </location>
</feature>
<comment type="caution">
    <text evidence="6">The sequence shown here is derived from an EMBL/GenBank/DDBJ whole genome shotgun (WGS) entry which is preliminary data.</text>
</comment>
<dbReference type="AlphaFoldDB" id="A0A139IR77"/>
<dbReference type="SUPFAM" id="SSF50630">
    <property type="entry name" value="Acid proteases"/>
    <property type="match status" value="1"/>
</dbReference>
<dbReference type="STRING" id="113226.A0A139IR77"/>
<dbReference type="EMBL" id="LFZO01000025">
    <property type="protein sequence ID" value="KXT17102.1"/>
    <property type="molecule type" value="Genomic_DNA"/>
</dbReference>
<evidence type="ECO:0000259" key="5">
    <source>
        <dbReference type="PROSITE" id="PS51767"/>
    </source>
</evidence>
<comment type="similarity">
    <text evidence="1">Belongs to the peptidase A1 family.</text>
</comment>
<feature type="domain" description="Peptidase A1" evidence="5">
    <location>
        <begin position="65"/>
        <end position="416"/>
    </location>
</feature>
<evidence type="ECO:0000256" key="4">
    <source>
        <dbReference type="SAM" id="SignalP"/>
    </source>
</evidence>
<dbReference type="PRINTS" id="PR00792">
    <property type="entry name" value="PEPSIN"/>
</dbReference>
<keyword evidence="3" id="KW-1133">Transmembrane helix</keyword>
<feature type="chain" id="PRO_5007297677" description="Peptidase A1 domain-containing protein" evidence="4">
    <location>
        <begin position="35"/>
        <end position="574"/>
    </location>
</feature>
<name>A0A139IR77_9PEZI</name>
<sequence length="574" mass="61412">MPSIFQALCASTFFSMSGTMRITFFLSFCSFATCASVTSASTCSDPTPIALPISNVQLSHGKSMRGIPASIGTPEQQFSFMIHAYLNDTWVYNSSSPFCFANSTDAQCMTQRGGFYDPEASSTSEAKLDVYDAGGDPSDVARAIGTHIWFNDWGTDRIVLANATLDDFPIGMPGFDFGGRFDTQNNIGLGQNSTILKALKDAGHISSRSWSYWYGIESATSSAAKDGQVVFGGYDAAKVTGQNFTQPLGKPSPACLSGMSVIVSGMSLGFPNGTKADLLAGSSFSACFQPDFPEVMNIPSVYWDRLIEFTNTVPYDNGSLGVHWFAPTWDPQDVYPGDLTISLSNGFSTTIPNDALVLPDQYIGRSGALASNSSASTILMAPLENVNSNDVPIIGKEFFSSAYMMVDLDASTYTLWQVNDTTESRLVSVGGSCSEHIEVNSNDTAPLTATATSAGATNTHEAKSEKSLSTGALVGTVVGSAVGASVMAAIAVLVIMRRRRKALEKTPSATKPTRASGQVFDQSRSGPPSYQDHRWHGYRPAEVPAVDPVSYELTGFDKPQELSSRRTMRYELGS</sequence>
<dbReference type="InterPro" id="IPR001461">
    <property type="entry name" value="Aspartic_peptidase_A1"/>
</dbReference>
<feature type="transmembrane region" description="Helical" evidence="3">
    <location>
        <begin position="472"/>
        <end position="495"/>
    </location>
</feature>
<dbReference type="OrthoDB" id="5361565at2759"/>
<keyword evidence="3" id="KW-0472">Membrane</keyword>
<dbReference type="PROSITE" id="PS51767">
    <property type="entry name" value="PEPTIDASE_A1"/>
    <property type="match status" value="1"/>
</dbReference>
<dbReference type="InterPro" id="IPR021109">
    <property type="entry name" value="Peptidase_aspartic_dom_sf"/>
</dbReference>
<dbReference type="Pfam" id="PF00026">
    <property type="entry name" value="Asp"/>
    <property type="match status" value="1"/>
</dbReference>
<feature type="region of interest" description="Disordered" evidence="2">
    <location>
        <begin position="503"/>
        <end position="541"/>
    </location>
</feature>
<evidence type="ECO:0000313" key="6">
    <source>
        <dbReference type="EMBL" id="KXT17102.1"/>
    </source>
</evidence>
<protein>
    <recommendedName>
        <fullName evidence="5">Peptidase A1 domain-containing protein</fullName>
    </recommendedName>
</protein>
<evidence type="ECO:0000256" key="1">
    <source>
        <dbReference type="ARBA" id="ARBA00007447"/>
    </source>
</evidence>
<dbReference type="GO" id="GO:0006508">
    <property type="term" value="P:proteolysis"/>
    <property type="evidence" value="ECO:0007669"/>
    <property type="project" value="InterPro"/>
</dbReference>
<evidence type="ECO:0000256" key="2">
    <source>
        <dbReference type="SAM" id="MobiDB-lite"/>
    </source>
</evidence>
<gene>
    <name evidence="6" type="ORF">AC579_2032</name>
</gene>
<evidence type="ECO:0000256" key="3">
    <source>
        <dbReference type="SAM" id="Phobius"/>
    </source>
</evidence>
<keyword evidence="3" id="KW-0812">Transmembrane</keyword>
<dbReference type="InterPro" id="IPR033121">
    <property type="entry name" value="PEPTIDASE_A1"/>
</dbReference>